<dbReference type="EMBL" id="LT841305">
    <property type="protein sequence ID" value="SMH66035.1"/>
    <property type="molecule type" value="Genomic_DNA"/>
</dbReference>
<organism evidence="2">
    <name type="scientific">Acidithiobacillus ferrivorans</name>
    <dbReference type="NCBI Taxonomy" id="160808"/>
    <lineage>
        <taxon>Bacteria</taxon>
        <taxon>Pseudomonadati</taxon>
        <taxon>Pseudomonadota</taxon>
        <taxon>Acidithiobacillia</taxon>
        <taxon>Acidithiobacillales</taxon>
        <taxon>Acidithiobacillaceae</taxon>
        <taxon>Acidithiobacillus</taxon>
    </lineage>
</organism>
<proteinExistence type="predicted"/>
<dbReference type="AlphaFoldDB" id="A0A060UQK3"/>
<name>A0A060UQK3_9PROT</name>
<dbReference type="RefSeq" id="WP_231551182.1">
    <property type="nucleotide sequence ID" value="NZ_CCCS020000037.1"/>
</dbReference>
<protein>
    <submittedName>
        <fullName evidence="2">Uncharacterized protein</fullName>
    </submittedName>
</protein>
<sequence>MRNKPSHPLWKRQVLTFASIAVLGAVAAVPLAAHAFPYEGTSSSQQSHASIAHLWINGHSVPAAAQNRVIHFPGGLMQVQTVTWGSGGSASHSQIFRENLSPAQAQAMVRRSLWQMQEMQVSMDRQIARMQRLMRVSFGPLAMPSFSLPVPVTLLSLPPEMTFSEATHRHAINLTAGPCAAPFVPMTDLPGHQTLQVRWDQHQAPSPKIPL</sequence>
<reference evidence="2" key="2">
    <citation type="submission" date="2014-07" db="EMBL/GenBank/DDBJ databases">
        <title>Initial genome analysis of the psychrotolerant acidophile Acidithiobacillus ferrivorans CF27: insights into iron and sulfur oxidation pathways and into biofilm formation.</title>
        <authorList>
            <person name="Talla E."/>
            <person name="Hedrich S."/>
            <person name="Mangenot S."/>
            <person name="Ji B."/>
            <person name="Johnson D.B."/>
            <person name="Barbe V."/>
            <person name="Bonnefoy V."/>
        </authorList>
    </citation>
    <scope>NUCLEOTIDE SEQUENCE [LARGE SCALE GENOMIC DNA]</scope>
    <source>
        <strain evidence="2">CF27</strain>
    </source>
</reference>
<dbReference type="EMBL" id="CCCS020000037">
    <property type="protein sequence ID" value="CDQ10897.1"/>
    <property type="molecule type" value="Genomic_DNA"/>
</dbReference>
<keyword evidence="4" id="KW-1185">Reference proteome</keyword>
<dbReference type="Proteomes" id="UP000193925">
    <property type="component" value="Chromosome AFERRI"/>
</dbReference>
<evidence type="ECO:0000256" key="1">
    <source>
        <dbReference type="SAM" id="SignalP"/>
    </source>
</evidence>
<evidence type="ECO:0000313" key="2">
    <source>
        <dbReference type="EMBL" id="CDQ10897.1"/>
    </source>
</evidence>
<evidence type="ECO:0000313" key="4">
    <source>
        <dbReference type="Proteomes" id="UP000193925"/>
    </source>
</evidence>
<feature type="chain" id="PRO_5001593412" evidence="1">
    <location>
        <begin position="36"/>
        <end position="211"/>
    </location>
</feature>
<keyword evidence="1" id="KW-0732">Signal</keyword>
<dbReference type="InterPro" id="IPR006311">
    <property type="entry name" value="TAT_signal"/>
</dbReference>
<reference evidence="2" key="1">
    <citation type="submission" date="2014-03" db="EMBL/GenBank/DDBJ databases">
        <authorList>
            <person name="Genoscope - CEA"/>
        </authorList>
    </citation>
    <scope>NUCLEOTIDE SEQUENCE [LARGE SCALE GENOMIC DNA]</scope>
    <source>
        <strain evidence="2">CF27</strain>
    </source>
</reference>
<feature type="signal peptide" evidence="1">
    <location>
        <begin position="1"/>
        <end position="35"/>
    </location>
</feature>
<accession>A0A060UQK3</accession>
<evidence type="ECO:0000313" key="3">
    <source>
        <dbReference type="EMBL" id="SMH66035.1"/>
    </source>
</evidence>
<dbReference type="PROSITE" id="PS51318">
    <property type="entry name" value="TAT"/>
    <property type="match status" value="1"/>
</dbReference>
<reference evidence="3 4" key="3">
    <citation type="submission" date="2017-03" db="EMBL/GenBank/DDBJ databases">
        <authorList>
            <person name="Regsiter A."/>
            <person name="William W."/>
        </authorList>
    </citation>
    <scope>NUCLEOTIDE SEQUENCE [LARGE SCALE GENOMIC DNA]</scope>
    <source>
        <strain evidence="3">PRJEB5721</strain>
    </source>
</reference>
<gene>
    <name evidence="3" type="ORF">AFERRI_20824</name>
    <name evidence="2" type="ORF">AFERRI_420195</name>
</gene>